<sequence>MNDIVDSSVRDERIRTEFVDANNLTFEVDKCGTGDKLAICLHGFPEHSFSWRYQLPMLAELGYEAWAPNLRGYGKSSRPTLVENYTMDHLLADVAGLIDASGKSEVVLIAHDWGAVIAWQFAIQKIRPLHKLIICNVPHPIPMMKSMKSGLGQLKKSWYVFFFQIPRLPEWLLGRDDAKNIGQMFVNSGGAEDMFPPAVVEVYRKNANQPGALTAMINYYRGLFKKQKSVSAEDVAIIDTPTLMVWGEDDVALSKETTYGTENYVSDFRIRYLPRISHWVQQEAPAAVNAMMSAFLRDKPIPEAHWVMELTEPTE</sequence>
<dbReference type="Gene3D" id="3.40.50.1820">
    <property type="entry name" value="alpha/beta hydrolase"/>
    <property type="match status" value="1"/>
</dbReference>
<dbReference type="PRINTS" id="PR00412">
    <property type="entry name" value="EPOXHYDRLASE"/>
</dbReference>
<dbReference type="Pfam" id="PF00561">
    <property type="entry name" value="Abhydrolase_1"/>
    <property type="match status" value="1"/>
</dbReference>
<keyword evidence="4" id="KW-1185">Reference proteome</keyword>
<reference evidence="3 4" key="1">
    <citation type="journal article" date="2010" name="J. Bacteriol.">
        <title>Genome sequence of the oligotrophic marine Gammaproteobacterium HTCC2143, isolated from the Oregon Coast.</title>
        <authorList>
            <person name="Oh H.M."/>
            <person name="Kang I."/>
            <person name="Ferriera S."/>
            <person name="Giovannoni S.J."/>
            <person name="Cho J.C."/>
        </authorList>
    </citation>
    <scope>NUCLEOTIDE SEQUENCE [LARGE SCALE GENOMIC DNA]</scope>
    <source>
        <strain evidence="3 4">HTCC2143</strain>
    </source>
</reference>
<organism evidence="3 4">
    <name type="scientific">marine gamma proteobacterium HTCC2143</name>
    <dbReference type="NCBI Taxonomy" id="247633"/>
    <lineage>
        <taxon>Bacteria</taxon>
        <taxon>Pseudomonadati</taxon>
        <taxon>Pseudomonadota</taxon>
        <taxon>Gammaproteobacteria</taxon>
        <taxon>Cellvibrionales</taxon>
        <taxon>Spongiibacteraceae</taxon>
        <taxon>BD1-7 clade</taxon>
    </lineage>
</organism>
<evidence type="ECO:0000313" key="4">
    <source>
        <dbReference type="Proteomes" id="UP000004931"/>
    </source>
</evidence>
<protein>
    <submittedName>
        <fullName evidence="3">Alpha/beta hydrolase fold protein</fullName>
    </submittedName>
</protein>
<dbReference type="InterPro" id="IPR029058">
    <property type="entry name" value="AB_hydrolase_fold"/>
</dbReference>
<dbReference type="InterPro" id="IPR000639">
    <property type="entry name" value="Epox_hydrolase-like"/>
</dbReference>
<dbReference type="SUPFAM" id="SSF53474">
    <property type="entry name" value="alpha/beta-Hydrolases"/>
    <property type="match status" value="1"/>
</dbReference>
<comment type="caution">
    <text evidence="3">The sequence shown here is derived from an EMBL/GenBank/DDBJ whole genome shotgun (WGS) entry which is preliminary data.</text>
</comment>
<proteinExistence type="predicted"/>
<dbReference type="InterPro" id="IPR000073">
    <property type="entry name" value="AB_hydrolase_1"/>
</dbReference>
<dbReference type="STRING" id="247633.GP2143_14251"/>
<dbReference type="Proteomes" id="UP000004931">
    <property type="component" value="Unassembled WGS sequence"/>
</dbReference>
<feature type="domain" description="AB hydrolase-1" evidence="2">
    <location>
        <begin position="39"/>
        <end position="257"/>
    </location>
</feature>
<dbReference type="GO" id="GO:0016787">
    <property type="term" value="F:hydrolase activity"/>
    <property type="evidence" value="ECO:0007669"/>
    <property type="project" value="UniProtKB-KW"/>
</dbReference>
<name>A0Y8H0_9GAMM</name>
<dbReference type="eggNOG" id="COG2267">
    <property type="taxonomic scope" value="Bacteria"/>
</dbReference>
<dbReference type="EMBL" id="AAVT01000001">
    <property type="protein sequence ID" value="EAW32424.1"/>
    <property type="molecule type" value="Genomic_DNA"/>
</dbReference>
<evidence type="ECO:0000313" key="3">
    <source>
        <dbReference type="EMBL" id="EAW32424.1"/>
    </source>
</evidence>
<keyword evidence="1 3" id="KW-0378">Hydrolase</keyword>
<dbReference type="ESTHER" id="9gamm-a0y8h0">
    <property type="family name" value="Epoxide_hydrolase"/>
</dbReference>
<dbReference type="OrthoDB" id="334507at2"/>
<evidence type="ECO:0000259" key="2">
    <source>
        <dbReference type="Pfam" id="PF00561"/>
    </source>
</evidence>
<dbReference type="PANTHER" id="PTHR43329">
    <property type="entry name" value="EPOXIDE HYDROLASE"/>
    <property type="match status" value="1"/>
</dbReference>
<accession>A0Y8H0</accession>
<gene>
    <name evidence="3" type="ORF">GP2143_14251</name>
</gene>
<evidence type="ECO:0000256" key="1">
    <source>
        <dbReference type="ARBA" id="ARBA00022801"/>
    </source>
</evidence>
<dbReference type="AlphaFoldDB" id="A0Y8H0"/>